<gene>
    <name evidence="1" type="ORF">FA95DRAFT_1554678</name>
</gene>
<name>A0ACB8S5F2_9AGAM</name>
<evidence type="ECO:0000313" key="2">
    <source>
        <dbReference type="Proteomes" id="UP000814033"/>
    </source>
</evidence>
<proteinExistence type="predicted"/>
<reference evidence="1" key="1">
    <citation type="submission" date="2021-02" db="EMBL/GenBank/DDBJ databases">
        <authorList>
            <consortium name="DOE Joint Genome Institute"/>
            <person name="Ahrendt S."/>
            <person name="Looney B.P."/>
            <person name="Miyauchi S."/>
            <person name="Morin E."/>
            <person name="Drula E."/>
            <person name="Courty P.E."/>
            <person name="Chicoki N."/>
            <person name="Fauchery L."/>
            <person name="Kohler A."/>
            <person name="Kuo A."/>
            <person name="Labutti K."/>
            <person name="Pangilinan J."/>
            <person name="Lipzen A."/>
            <person name="Riley R."/>
            <person name="Andreopoulos W."/>
            <person name="He G."/>
            <person name="Johnson J."/>
            <person name="Barry K.W."/>
            <person name="Grigoriev I.V."/>
            <person name="Nagy L."/>
            <person name="Hibbett D."/>
            <person name="Henrissat B."/>
            <person name="Matheny P.B."/>
            <person name="Labbe J."/>
            <person name="Martin F."/>
        </authorList>
    </citation>
    <scope>NUCLEOTIDE SEQUENCE</scope>
    <source>
        <strain evidence="1">FP105234-sp</strain>
    </source>
</reference>
<sequence>MSDYRRIHTVLFTLTYWLNWWMLAPKLCLTTCATFGVVNPDTCGECCPARRLAASRPQGVTAAMQVRCAAPYTYLSELWWSVICATPPHGAESEACACG</sequence>
<keyword evidence="2" id="KW-1185">Reference proteome</keyword>
<organism evidence="1 2">
    <name type="scientific">Auriscalpium vulgare</name>
    <dbReference type="NCBI Taxonomy" id="40419"/>
    <lineage>
        <taxon>Eukaryota</taxon>
        <taxon>Fungi</taxon>
        <taxon>Dikarya</taxon>
        <taxon>Basidiomycota</taxon>
        <taxon>Agaricomycotina</taxon>
        <taxon>Agaricomycetes</taxon>
        <taxon>Russulales</taxon>
        <taxon>Auriscalpiaceae</taxon>
        <taxon>Auriscalpium</taxon>
    </lineage>
</organism>
<protein>
    <submittedName>
        <fullName evidence="1">Uncharacterized protein</fullName>
    </submittedName>
</protein>
<evidence type="ECO:0000313" key="1">
    <source>
        <dbReference type="EMBL" id="KAI0051333.1"/>
    </source>
</evidence>
<dbReference type="Proteomes" id="UP000814033">
    <property type="component" value="Unassembled WGS sequence"/>
</dbReference>
<accession>A0ACB8S5F2</accession>
<reference evidence="1" key="2">
    <citation type="journal article" date="2022" name="New Phytol.">
        <title>Evolutionary transition to the ectomycorrhizal habit in the genomes of a hyperdiverse lineage of mushroom-forming fungi.</title>
        <authorList>
            <person name="Looney B."/>
            <person name="Miyauchi S."/>
            <person name="Morin E."/>
            <person name="Drula E."/>
            <person name="Courty P.E."/>
            <person name="Kohler A."/>
            <person name="Kuo A."/>
            <person name="LaButti K."/>
            <person name="Pangilinan J."/>
            <person name="Lipzen A."/>
            <person name="Riley R."/>
            <person name="Andreopoulos W."/>
            <person name="He G."/>
            <person name="Johnson J."/>
            <person name="Nolan M."/>
            <person name="Tritt A."/>
            <person name="Barry K.W."/>
            <person name="Grigoriev I.V."/>
            <person name="Nagy L.G."/>
            <person name="Hibbett D."/>
            <person name="Henrissat B."/>
            <person name="Matheny P.B."/>
            <person name="Labbe J."/>
            <person name="Martin F.M."/>
        </authorList>
    </citation>
    <scope>NUCLEOTIDE SEQUENCE</scope>
    <source>
        <strain evidence="1">FP105234-sp</strain>
    </source>
</reference>
<dbReference type="EMBL" id="MU275853">
    <property type="protein sequence ID" value="KAI0051333.1"/>
    <property type="molecule type" value="Genomic_DNA"/>
</dbReference>
<comment type="caution">
    <text evidence="1">The sequence shown here is derived from an EMBL/GenBank/DDBJ whole genome shotgun (WGS) entry which is preliminary data.</text>
</comment>